<dbReference type="Gene3D" id="1.20.1640.10">
    <property type="entry name" value="Multidrug efflux transporter AcrB transmembrane domain"/>
    <property type="match status" value="3"/>
</dbReference>
<accession>A0A3A8AB39</accession>
<feature type="coiled-coil region" evidence="1">
    <location>
        <begin position="670"/>
        <end position="697"/>
    </location>
</feature>
<keyword evidence="4" id="KW-1185">Reference proteome</keyword>
<keyword evidence="1" id="KW-0175">Coiled coil</keyword>
<dbReference type="InterPro" id="IPR027463">
    <property type="entry name" value="AcrB_DN_DC_subdom"/>
</dbReference>
<keyword evidence="2" id="KW-0472">Membrane</keyword>
<feature type="transmembrane region" description="Helical" evidence="2">
    <location>
        <begin position="1058"/>
        <end position="1078"/>
    </location>
</feature>
<dbReference type="RefSeq" id="WP_109766905.1">
    <property type="nucleotide sequence ID" value="NZ_QFWV02000004.1"/>
</dbReference>
<dbReference type="Gene3D" id="3.30.70.1430">
    <property type="entry name" value="Multidrug efflux transporter AcrB pore domain"/>
    <property type="match status" value="1"/>
</dbReference>
<protein>
    <submittedName>
        <fullName evidence="3">Efflux RND transporter permease subunit</fullName>
    </submittedName>
</protein>
<feature type="transmembrane region" description="Helical" evidence="2">
    <location>
        <begin position="1013"/>
        <end position="1037"/>
    </location>
</feature>
<dbReference type="GO" id="GO:0005886">
    <property type="term" value="C:plasma membrane"/>
    <property type="evidence" value="ECO:0007669"/>
    <property type="project" value="TreeGrafter"/>
</dbReference>
<reference evidence="3 4" key="1">
    <citation type="journal article" date="2018" name="Int. J. Syst. Bacteriol.">
        <title>Oceaniradius stylonemae gen. nov., sp. nov., isolated from a red alga, Stylonema cornu-cervi.</title>
        <authorList>
            <person name="Jeong S."/>
        </authorList>
    </citation>
    <scope>NUCLEOTIDE SEQUENCE [LARGE SCALE GENOMIC DNA]</scope>
    <source>
        <strain evidence="3 4">StC1</strain>
    </source>
</reference>
<dbReference type="OrthoDB" id="9806532at2"/>
<dbReference type="PANTHER" id="PTHR32063:SF33">
    <property type="entry name" value="RND SUPERFAMILY EFFLUX PUMP PERMEASE COMPONENT"/>
    <property type="match status" value="1"/>
</dbReference>
<name>A0A3A8AB39_9HYPH</name>
<feature type="transmembrane region" description="Helical" evidence="2">
    <location>
        <begin position="387"/>
        <end position="408"/>
    </location>
</feature>
<dbReference type="Pfam" id="PF00873">
    <property type="entry name" value="ACR_tran"/>
    <property type="match status" value="2"/>
</dbReference>
<keyword evidence="2" id="KW-1133">Transmembrane helix</keyword>
<dbReference type="InterPro" id="IPR001036">
    <property type="entry name" value="Acrflvin-R"/>
</dbReference>
<dbReference type="SUPFAM" id="SSF82693">
    <property type="entry name" value="Multidrug efflux transporter AcrB pore domain, PN1, PN2, PC1 and PC2 subdomains"/>
    <property type="match status" value="2"/>
</dbReference>
<dbReference type="PRINTS" id="PR00702">
    <property type="entry name" value="ACRIFLAVINRP"/>
</dbReference>
<dbReference type="GO" id="GO:0042910">
    <property type="term" value="F:xenobiotic transmembrane transporter activity"/>
    <property type="evidence" value="ECO:0007669"/>
    <property type="project" value="TreeGrafter"/>
</dbReference>
<feature type="transmembrane region" description="Helical" evidence="2">
    <location>
        <begin position="21"/>
        <end position="40"/>
    </location>
</feature>
<evidence type="ECO:0000313" key="4">
    <source>
        <dbReference type="Proteomes" id="UP000246132"/>
    </source>
</evidence>
<comment type="caution">
    <text evidence="3">The sequence shown here is derived from an EMBL/GenBank/DDBJ whole genome shotgun (WGS) entry which is preliminary data.</text>
</comment>
<dbReference type="SUPFAM" id="SSF82866">
    <property type="entry name" value="Multidrug efflux transporter AcrB transmembrane domain"/>
    <property type="match status" value="2"/>
</dbReference>
<feature type="transmembrane region" description="Helical" evidence="2">
    <location>
        <begin position="429"/>
        <end position="454"/>
    </location>
</feature>
<dbReference type="Gene3D" id="3.30.2090.10">
    <property type="entry name" value="Multidrug efflux transporter AcrB TolC docking domain, DN and DC subdomains"/>
    <property type="match status" value="2"/>
</dbReference>
<sequence length="1140" mass="123319">MAPSGISQHRLVGAFLRHPNAANLLMVLMILFGVFALARINTQFFPTIETSTVSVSIAWSGASAEDVEQNILAVAEPELRFIENVKQVVSYAREGSASIRLEFEEGTDMQKAVADVDTAAKALTNLPEGSEDPKVTTSQWFDRVASISIGGDVSEAVVRDWAQRIRDDLVERGIDKVTFTGMRDPELQVTVPERELRRLDLTISDISRAIGANSRDLPSGNLDGAVKRQLRTLSDAEDARALGQIEVKSFPTGEKVRLGDIAEVREGFEDGAIQGFSNTFPAIEIDVQSTATADTLTTNAILQDYVAEIRPQLPASLELQVYEVRADSLNERIMLLVKNGATGLLLVLIVLFAFLHVRIAVWVAAGIPVALLATVGLMYVFGETINMLSLFGLIMMLGVIVDDAIVVGEHTDTRLAMGDDPVTAAENGVGAMFTPVTAALTTTVATFAPLLLIGDTIGQIVGVLPVVVIAVAIASIVECFFILPGHLSHSLQGRTAPRWSHWRVFFVGLVIVLFMAAFFTRAGGEGGVAQSLPFIAAFDAWRQTVSPFMFGTVAAAVALIAAVLVEFVLYAVRVGFGRNRRTFDADEMPEDGWFRRNFDAGFNWIRQGPFAWLVRLAYNWRYVSMAIAVGLVMVFAWGLRAGEHVGFVFFPSPESENISGSIILHPGTPEREAIMAVREFENALRRAEANLTGDNGEELIEAVFVTLGSSGRSQGDNLARIKVQLTISERRTIRTPEIVRAWRAEAPELPSVRRFAVRQSRGGPPGADIDVELRGSSIAVLKEAAVEVTAIVAAIPGVTGVEDDLPYGKPELIMTLTPRAAALGFTLDEVGTQVRNSVEGMVPRRFARGNDEVAIRVSQDMDGQGTAALRAMMLTAPSGDLVPLTEIVTLSEQQGFSAIQRQDGQTTISVTGEIDAAVNTTDGVVDQLVSSGALDAIARTYGIDYDFGGRSQEQRDAFADLGFGTLIALSVIYIILAWVFGSYFRPFAVMLIIPFGVVGAVVGHWLMGYQLTMLSMIGLLGLSGILVNDSIILVSRLEERLKTGEAIREACINASCDRFRAVLLTSLTTIGGLIPLLFETSLQAQFLMPMAITMVFGLATATVLVLFLVPVFIGIGEDIRNLLVALYGDRRRLPRPVAGQ</sequence>
<organism evidence="3 4">
    <name type="scientific">Oceaniradius stylonematis</name>
    <dbReference type="NCBI Taxonomy" id="2184161"/>
    <lineage>
        <taxon>Bacteria</taxon>
        <taxon>Pseudomonadati</taxon>
        <taxon>Pseudomonadota</taxon>
        <taxon>Alphaproteobacteria</taxon>
        <taxon>Hyphomicrobiales</taxon>
        <taxon>Ahrensiaceae</taxon>
        <taxon>Oceaniradius</taxon>
    </lineage>
</organism>
<dbReference type="EMBL" id="QFWV02000004">
    <property type="protein sequence ID" value="RKF07136.1"/>
    <property type="molecule type" value="Genomic_DNA"/>
</dbReference>
<proteinExistence type="predicted"/>
<dbReference type="Gene3D" id="3.30.70.1320">
    <property type="entry name" value="Multidrug efflux transporter AcrB pore domain like"/>
    <property type="match status" value="1"/>
</dbReference>
<feature type="transmembrane region" description="Helical" evidence="2">
    <location>
        <begin position="504"/>
        <end position="524"/>
    </location>
</feature>
<feature type="transmembrane region" description="Helical" evidence="2">
    <location>
        <begin position="361"/>
        <end position="381"/>
    </location>
</feature>
<keyword evidence="2" id="KW-0812">Transmembrane</keyword>
<dbReference type="AlphaFoldDB" id="A0A3A8AB39"/>
<evidence type="ECO:0000256" key="1">
    <source>
        <dbReference type="SAM" id="Coils"/>
    </source>
</evidence>
<feature type="transmembrane region" description="Helical" evidence="2">
    <location>
        <begin position="548"/>
        <end position="572"/>
    </location>
</feature>
<dbReference type="PANTHER" id="PTHR32063">
    <property type="match status" value="1"/>
</dbReference>
<feature type="transmembrane region" description="Helical" evidence="2">
    <location>
        <begin position="1090"/>
        <end position="1113"/>
    </location>
</feature>
<feature type="transmembrane region" description="Helical" evidence="2">
    <location>
        <begin position="333"/>
        <end position="354"/>
    </location>
</feature>
<dbReference type="Proteomes" id="UP000246132">
    <property type="component" value="Unassembled WGS sequence"/>
</dbReference>
<feature type="transmembrane region" description="Helical" evidence="2">
    <location>
        <begin position="987"/>
        <end position="1007"/>
    </location>
</feature>
<evidence type="ECO:0000313" key="3">
    <source>
        <dbReference type="EMBL" id="RKF07136.1"/>
    </source>
</evidence>
<feature type="transmembrane region" description="Helical" evidence="2">
    <location>
        <begin position="961"/>
        <end position="980"/>
    </location>
</feature>
<evidence type="ECO:0000256" key="2">
    <source>
        <dbReference type="SAM" id="Phobius"/>
    </source>
</evidence>
<feature type="transmembrane region" description="Helical" evidence="2">
    <location>
        <begin position="460"/>
        <end position="483"/>
    </location>
</feature>
<feature type="transmembrane region" description="Helical" evidence="2">
    <location>
        <begin position="622"/>
        <end position="639"/>
    </location>
</feature>
<gene>
    <name evidence="3" type="ORF">DEM25_004605</name>
</gene>
<dbReference type="SUPFAM" id="SSF82714">
    <property type="entry name" value="Multidrug efflux transporter AcrB TolC docking domain, DN and DC subdomains"/>
    <property type="match status" value="2"/>
</dbReference>